<keyword evidence="1" id="KW-0472">Membrane</keyword>
<name>A0A2N0Z9Y7_9BACI</name>
<dbReference type="GO" id="GO:0140359">
    <property type="term" value="F:ABC-type transporter activity"/>
    <property type="evidence" value="ECO:0007669"/>
    <property type="project" value="InterPro"/>
</dbReference>
<evidence type="ECO:0000313" key="2">
    <source>
        <dbReference type="EMBL" id="PKG26321.1"/>
    </source>
</evidence>
<keyword evidence="1" id="KW-0812">Transmembrane</keyword>
<dbReference type="RefSeq" id="WP_066194061.1">
    <property type="nucleotide sequence ID" value="NZ_JARMMB010000034.1"/>
</dbReference>
<evidence type="ECO:0008006" key="4">
    <source>
        <dbReference type="Google" id="ProtNLM"/>
    </source>
</evidence>
<dbReference type="Proteomes" id="UP000233343">
    <property type="component" value="Unassembled WGS sequence"/>
</dbReference>
<reference evidence="2 3" key="1">
    <citation type="journal article" date="2010" name="Int. J. Syst. Evol. Microbiol.">
        <title>Bacillus horneckiae sp. nov., isolated from a spacecraft-assembly clean room.</title>
        <authorList>
            <person name="Vaishampayan P."/>
            <person name="Probst A."/>
            <person name="Krishnamurthi S."/>
            <person name="Ghosh S."/>
            <person name="Osman S."/>
            <person name="McDowall A."/>
            <person name="Ruckmani A."/>
            <person name="Mayilraj S."/>
            <person name="Venkateswaran K."/>
        </authorList>
    </citation>
    <scope>NUCLEOTIDE SEQUENCE [LARGE SCALE GENOMIC DNA]</scope>
    <source>
        <strain evidence="3">1PO1SC</strain>
    </source>
</reference>
<dbReference type="AlphaFoldDB" id="A0A2N0Z9Y7"/>
<gene>
    <name evidence="2" type="ORF">CWS20_24530</name>
</gene>
<dbReference type="EMBL" id="PISD01000070">
    <property type="protein sequence ID" value="PKG26321.1"/>
    <property type="molecule type" value="Genomic_DNA"/>
</dbReference>
<evidence type="ECO:0000313" key="3">
    <source>
        <dbReference type="Proteomes" id="UP000233343"/>
    </source>
</evidence>
<sequence>MFVIAKREFINLFKGIKSIITVLFLLIVSYYSAKFSEVISIGIELTASEAEGIHTVGILTLILLLGYLFVASLSHNTVNREMEERTIRFLITRTSRQSIILGKFFGICLFWFVTLIISFLLISIFSQKVDLFIFLQTMSLLIYQIALIILLSVIILKPSLTMFLGIIVGLSFPAVGIWLAFTSNTWVSWIKFITPYYYLFNEDYTFVMNVILAVIMLAIANQIFKRREC</sequence>
<comment type="caution">
    <text evidence="2">The sequence shown here is derived from an EMBL/GenBank/DDBJ whole genome shotgun (WGS) entry which is preliminary data.</text>
</comment>
<feature type="transmembrane region" description="Helical" evidence="1">
    <location>
        <begin position="12"/>
        <end position="33"/>
    </location>
</feature>
<keyword evidence="1" id="KW-1133">Transmembrane helix</keyword>
<feature type="transmembrane region" description="Helical" evidence="1">
    <location>
        <begin position="99"/>
        <end position="125"/>
    </location>
</feature>
<protein>
    <recommendedName>
        <fullName evidence="4">ABC transporter permease</fullName>
    </recommendedName>
</protein>
<organism evidence="2 3">
    <name type="scientific">Cytobacillus horneckiae</name>
    <dbReference type="NCBI Taxonomy" id="549687"/>
    <lineage>
        <taxon>Bacteria</taxon>
        <taxon>Bacillati</taxon>
        <taxon>Bacillota</taxon>
        <taxon>Bacilli</taxon>
        <taxon>Bacillales</taxon>
        <taxon>Bacillaceae</taxon>
        <taxon>Cytobacillus</taxon>
    </lineage>
</organism>
<dbReference type="Pfam" id="PF12679">
    <property type="entry name" value="ABC2_membrane_2"/>
    <property type="match status" value="1"/>
</dbReference>
<feature type="transmembrane region" description="Helical" evidence="1">
    <location>
        <begin position="163"/>
        <end position="181"/>
    </location>
</feature>
<feature type="transmembrane region" description="Helical" evidence="1">
    <location>
        <begin position="131"/>
        <end position="156"/>
    </location>
</feature>
<dbReference type="GO" id="GO:0005886">
    <property type="term" value="C:plasma membrane"/>
    <property type="evidence" value="ECO:0007669"/>
    <property type="project" value="UniProtKB-SubCell"/>
</dbReference>
<evidence type="ECO:0000256" key="1">
    <source>
        <dbReference type="SAM" id="Phobius"/>
    </source>
</evidence>
<keyword evidence="3" id="KW-1185">Reference proteome</keyword>
<proteinExistence type="predicted"/>
<feature type="transmembrane region" description="Helical" evidence="1">
    <location>
        <begin position="53"/>
        <end position="78"/>
    </location>
</feature>
<feature type="transmembrane region" description="Helical" evidence="1">
    <location>
        <begin position="204"/>
        <end position="224"/>
    </location>
</feature>
<accession>A0A2N0Z9Y7</accession>